<keyword evidence="10" id="KW-0443">Lipid metabolism</keyword>
<evidence type="ECO:0000256" key="12">
    <source>
        <dbReference type="ARBA" id="ARBA00023209"/>
    </source>
</evidence>
<feature type="transmembrane region" description="Helical" evidence="16">
    <location>
        <begin position="107"/>
        <end position="130"/>
    </location>
</feature>
<dbReference type="Proteomes" id="UP000232122">
    <property type="component" value="Unassembled WGS sequence"/>
</dbReference>
<dbReference type="PIRSF" id="PIRSF000847">
    <property type="entry name" value="Phos_ph_gly_syn"/>
    <property type="match status" value="1"/>
</dbReference>
<dbReference type="AlphaFoldDB" id="A0A2N0B8V1"/>
<keyword evidence="7 15" id="KW-0808">Transferase</keyword>
<keyword evidence="9 16" id="KW-1133">Transmembrane helix</keyword>
<comment type="subcellular location">
    <subcellularLocation>
        <location evidence="1">Membrane</location>
        <topology evidence="1">Multi-pass membrane protein</topology>
    </subcellularLocation>
</comment>
<dbReference type="InterPro" id="IPR043130">
    <property type="entry name" value="CDP-OH_PTrfase_TM_dom"/>
</dbReference>
<gene>
    <name evidence="17" type="ORF">CH379_004640</name>
    <name evidence="18" type="ORF">CH379_10295</name>
</gene>
<dbReference type="EMBL" id="NPEF02000004">
    <property type="protein sequence ID" value="MDV6234916.1"/>
    <property type="molecule type" value="Genomic_DNA"/>
</dbReference>
<feature type="transmembrane region" description="Helical" evidence="16">
    <location>
        <begin position="178"/>
        <end position="195"/>
    </location>
</feature>
<dbReference type="Gene3D" id="1.20.120.1760">
    <property type="match status" value="1"/>
</dbReference>
<dbReference type="GO" id="GO:0046474">
    <property type="term" value="P:glycerophospholipid biosynthetic process"/>
    <property type="evidence" value="ECO:0007669"/>
    <property type="project" value="TreeGrafter"/>
</dbReference>
<dbReference type="RefSeq" id="WP_100765089.1">
    <property type="nucleotide sequence ID" value="NZ_NPEF02000004.1"/>
</dbReference>
<reference evidence="17" key="3">
    <citation type="submission" date="2023-10" db="EMBL/GenBank/DDBJ databases">
        <authorList>
            <person name="Picardeau M."/>
            <person name="Thibeaux R."/>
        </authorList>
    </citation>
    <scope>NUCLEOTIDE SEQUENCE</scope>
    <source>
        <strain evidence="17">ATI7-C-A5</strain>
    </source>
</reference>
<dbReference type="InterPro" id="IPR004570">
    <property type="entry name" value="Phosphatidylglycerol_P_synth"/>
</dbReference>
<comment type="similarity">
    <text evidence="3 15">Belongs to the CDP-alcohol phosphatidyltransferase class-I family.</text>
</comment>
<evidence type="ECO:0000313" key="18">
    <source>
        <dbReference type="EMBL" id="PJZ92984.1"/>
    </source>
</evidence>
<dbReference type="EMBL" id="NPEF01000091">
    <property type="protein sequence ID" value="PJZ92984.1"/>
    <property type="molecule type" value="Genomic_DNA"/>
</dbReference>
<keyword evidence="13" id="KW-1208">Phospholipid metabolism</keyword>
<evidence type="ECO:0000313" key="19">
    <source>
        <dbReference type="Proteomes" id="UP000232122"/>
    </source>
</evidence>
<accession>A0A2N0B8V1</accession>
<evidence type="ECO:0000256" key="14">
    <source>
        <dbReference type="ARBA" id="ARBA00048586"/>
    </source>
</evidence>
<dbReference type="InterPro" id="IPR050324">
    <property type="entry name" value="CDP-alcohol_PTase-I"/>
</dbReference>
<evidence type="ECO:0000313" key="17">
    <source>
        <dbReference type="EMBL" id="MDV6234916.1"/>
    </source>
</evidence>
<keyword evidence="19" id="KW-1185">Reference proteome</keyword>
<evidence type="ECO:0000256" key="16">
    <source>
        <dbReference type="SAM" id="Phobius"/>
    </source>
</evidence>
<dbReference type="OrthoDB" id="9796672at2"/>
<dbReference type="FunFam" id="1.20.120.1760:FF:000023">
    <property type="entry name" value="Putative CDP-diacylglycerol--glycerol-3-phosphate 3-phosphatidyltransferase"/>
    <property type="match status" value="1"/>
</dbReference>
<evidence type="ECO:0000256" key="7">
    <source>
        <dbReference type="ARBA" id="ARBA00022679"/>
    </source>
</evidence>
<evidence type="ECO:0000256" key="11">
    <source>
        <dbReference type="ARBA" id="ARBA00023136"/>
    </source>
</evidence>
<evidence type="ECO:0000256" key="1">
    <source>
        <dbReference type="ARBA" id="ARBA00004141"/>
    </source>
</evidence>
<evidence type="ECO:0000256" key="4">
    <source>
        <dbReference type="ARBA" id="ARBA00013170"/>
    </source>
</evidence>
<dbReference type="PANTHER" id="PTHR14269:SF62">
    <property type="entry name" value="CDP-DIACYLGLYCEROL--GLYCEROL-3-PHOSPHATE 3-PHOSPHATIDYLTRANSFERASE 1, CHLOROPLASTIC"/>
    <property type="match status" value="1"/>
</dbReference>
<keyword evidence="11 16" id="KW-0472">Membrane</keyword>
<reference evidence="18" key="1">
    <citation type="submission" date="2017-07" db="EMBL/GenBank/DDBJ databases">
        <title>Leptospira spp. isolated from tropical soils.</title>
        <authorList>
            <person name="Thibeaux R."/>
            <person name="Iraola G."/>
            <person name="Ferres I."/>
            <person name="Bierque E."/>
            <person name="Girault D."/>
            <person name="Soupe-Gilbert M.-E."/>
            <person name="Picardeau M."/>
            <person name="Goarant C."/>
        </authorList>
    </citation>
    <scope>NUCLEOTIDE SEQUENCE [LARGE SCALE GENOMIC DNA]</scope>
    <source>
        <strain evidence="18">ATI7-C-A5</strain>
    </source>
</reference>
<evidence type="ECO:0000256" key="10">
    <source>
        <dbReference type="ARBA" id="ARBA00023098"/>
    </source>
</evidence>
<sequence>MIVQEKKPKELLEDRIFTVSNFLSVSRVFLLPFFITFTKTYMENPDRTEFLLYAILTCLGAVLTDYLDGFLARLLHQESVLGRYLDPVCDKIVTVGGLSVIVHYFRFPIWILIAYVAREILGVWLGSFLYLKRGIQGKPNWWGKFGVGLVAIVVLWYMCIPWIERHIVGESLLKKPELSGYVLVLILCIGIFAYSKRYWNIVFHPEKIQIDPEDKKTKKKYELV</sequence>
<dbReference type="InterPro" id="IPR048254">
    <property type="entry name" value="CDP_ALCOHOL_P_TRANSF_CS"/>
</dbReference>
<evidence type="ECO:0000256" key="5">
    <source>
        <dbReference type="ARBA" id="ARBA00014944"/>
    </source>
</evidence>
<evidence type="ECO:0000256" key="9">
    <source>
        <dbReference type="ARBA" id="ARBA00022989"/>
    </source>
</evidence>
<dbReference type="PANTHER" id="PTHR14269">
    <property type="entry name" value="CDP-DIACYLGLYCEROL--GLYCEROL-3-PHOSPHATE 3-PHOSPHATIDYLTRANSFERASE-RELATED"/>
    <property type="match status" value="1"/>
</dbReference>
<comment type="pathway">
    <text evidence="2">Phospholipid metabolism; phosphatidylglycerol biosynthesis; phosphatidylglycerol from CDP-diacylglycerol: step 1/2.</text>
</comment>
<evidence type="ECO:0000256" key="3">
    <source>
        <dbReference type="ARBA" id="ARBA00010441"/>
    </source>
</evidence>
<dbReference type="PROSITE" id="PS00379">
    <property type="entry name" value="CDP_ALCOHOL_P_TRANSF"/>
    <property type="match status" value="1"/>
</dbReference>
<evidence type="ECO:0000256" key="8">
    <source>
        <dbReference type="ARBA" id="ARBA00022692"/>
    </source>
</evidence>
<evidence type="ECO:0000256" key="2">
    <source>
        <dbReference type="ARBA" id="ARBA00005042"/>
    </source>
</evidence>
<dbReference type="GO" id="GO:0008444">
    <property type="term" value="F:CDP-diacylglycerol-glycerol-3-phosphate 3-phosphatidyltransferase activity"/>
    <property type="evidence" value="ECO:0007669"/>
    <property type="project" value="UniProtKB-EC"/>
</dbReference>
<feature type="transmembrane region" description="Helical" evidence="16">
    <location>
        <begin position="142"/>
        <end position="163"/>
    </location>
</feature>
<keyword evidence="6" id="KW-0444">Lipid biosynthesis</keyword>
<dbReference type="EC" id="2.7.8.5" evidence="4"/>
<feature type="transmembrane region" description="Helical" evidence="16">
    <location>
        <begin position="50"/>
        <end position="67"/>
    </location>
</feature>
<reference evidence="17 19" key="2">
    <citation type="journal article" date="2018" name="Microb. Genom.">
        <title>Deciphering the unexplored Leptospira diversity from soils uncovers genomic evolution to virulence.</title>
        <authorList>
            <person name="Thibeaux R."/>
            <person name="Iraola G."/>
            <person name="Ferres I."/>
            <person name="Bierque E."/>
            <person name="Girault D."/>
            <person name="Soupe-Gilbert M.E."/>
            <person name="Picardeau M."/>
            <person name="Goarant C."/>
        </authorList>
    </citation>
    <scope>NUCLEOTIDE SEQUENCE [LARGE SCALE GENOMIC DNA]</scope>
    <source>
        <strain evidence="17 19">ATI7-C-A5</strain>
    </source>
</reference>
<evidence type="ECO:0000256" key="13">
    <source>
        <dbReference type="ARBA" id="ARBA00023264"/>
    </source>
</evidence>
<dbReference type="GO" id="GO:0016020">
    <property type="term" value="C:membrane"/>
    <property type="evidence" value="ECO:0007669"/>
    <property type="project" value="UniProtKB-SubCell"/>
</dbReference>
<keyword evidence="12" id="KW-0594">Phospholipid biosynthesis</keyword>
<feature type="transmembrane region" description="Helical" evidence="16">
    <location>
        <begin position="16"/>
        <end position="38"/>
    </location>
</feature>
<dbReference type="Pfam" id="PF01066">
    <property type="entry name" value="CDP-OH_P_transf"/>
    <property type="match status" value="1"/>
</dbReference>
<name>A0A2N0B8V1_9LEPT</name>
<proteinExistence type="inferred from homology"/>
<organism evidence="18">
    <name type="scientific">Leptospira ellisii</name>
    <dbReference type="NCBI Taxonomy" id="2023197"/>
    <lineage>
        <taxon>Bacteria</taxon>
        <taxon>Pseudomonadati</taxon>
        <taxon>Spirochaetota</taxon>
        <taxon>Spirochaetia</taxon>
        <taxon>Leptospirales</taxon>
        <taxon>Leptospiraceae</taxon>
        <taxon>Leptospira</taxon>
    </lineage>
</organism>
<evidence type="ECO:0000256" key="6">
    <source>
        <dbReference type="ARBA" id="ARBA00022516"/>
    </source>
</evidence>
<dbReference type="InterPro" id="IPR000462">
    <property type="entry name" value="CDP-OH_P_trans"/>
</dbReference>
<comment type="caution">
    <text evidence="18">The sequence shown here is derived from an EMBL/GenBank/DDBJ whole genome shotgun (WGS) entry which is preliminary data.</text>
</comment>
<evidence type="ECO:0000256" key="15">
    <source>
        <dbReference type="RuleBase" id="RU003750"/>
    </source>
</evidence>
<keyword evidence="8 16" id="KW-0812">Transmembrane</keyword>
<protein>
    <recommendedName>
        <fullName evidence="5">CDP-diacylglycerol--glycerol-3-phosphate 3-phosphatidyltransferase</fullName>
        <ecNumber evidence="4">2.7.8.5</ecNumber>
    </recommendedName>
</protein>
<comment type="catalytic activity">
    <reaction evidence="14">
        <text>a CDP-1,2-diacyl-sn-glycerol + sn-glycerol 3-phosphate = a 1,2-diacyl-sn-glycero-3-phospho-(1'-sn-glycero-3'-phosphate) + CMP + H(+)</text>
        <dbReference type="Rhea" id="RHEA:12593"/>
        <dbReference type="ChEBI" id="CHEBI:15378"/>
        <dbReference type="ChEBI" id="CHEBI:57597"/>
        <dbReference type="ChEBI" id="CHEBI:58332"/>
        <dbReference type="ChEBI" id="CHEBI:60110"/>
        <dbReference type="ChEBI" id="CHEBI:60377"/>
        <dbReference type="EC" id="2.7.8.5"/>
    </reaction>
</comment>